<keyword evidence="2" id="KW-1185">Reference proteome</keyword>
<protein>
    <submittedName>
        <fullName evidence="1">Uncharacterized protein</fullName>
    </submittedName>
</protein>
<dbReference type="Proteomes" id="UP001303608">
    <property type="component" value="Chromosome"/>
</dbReference>
<evidence type="ECO:0000313" key="1">
    <source>
        <dbReference type="EMBL" id="WOY95975.1"/>
    </source>
</evidence>
<accession>A0ACD4WE18</accession>
<evidence type="ECO:0000313" key="2">
    <source>
        <dbReference type="Proteomes" id="UP001303608"/>
    </source>
</evidence>
<name>A0ACD4WE18_STRVN</name>
<gene>
    <name evidence="1" type="ORF">R2E43_00360</name>
</gene>
<organism evidence="1 2">
    <name type="scientific">Streptomyces violaceoruber</name>
    <dbReference type="NCBI Taxonomy" id="1935"/>
    <lineage>
        <taxon>Bacteria</taxon>
        <taxon>Bacillati</taxon>
        <taxon>Actinomycetota</taxon>
        <taxon>Actinomycetes</taxon>
        <taxon>Kitasatosporales</taxon>
        <taxon>Streptomycetaceae</taxon>
        <taxon>Streptomyces</taxon>
        <taxon>Streptomyces violaceoruber group</taxon>
    </lineage>
</organism>
<proteinExistence type="predicted"/>
<sequence>MTAGRSRRAGAGGAPGDAIAAPTRSAPALFSPLTQLTGDVRAAHLEGRSVAALARDHPTRA</sequence>
<dbReference type="EMBL" id="CP137734">
    <property type="protein sequence ID" value="WOY95975.1"/>
    <property type="molecule type" value="Genomic_DNA"/>
</dbReference>
<reference evidence="1" key="1">
    <citation type="submission" date="2023-10" db="EMBL/GenBank/DDBJ databases">
        <title>The genome sequence of Streptomyces violaceoruber CGMCC 4.1801.</title>
        <authorList>
            <person name="Mo P."/>
        </authorList>
    </citation>
    <scope>NUCLEOTIDE SEQUENCE</scope>
    <source>
        <strain evidence="1">CGMCC 4.1801</strain>
    </source>
</reference>